<name>X0T053_9ZZZZ</name>
<sequence length="183" mass="19178">AFASSGAATASVPVGNGGIPTGWNAELEQSELNGNGDYVTATFYLPRGICTAYPLKIRLTLMWEGGSGDPTGDASTILSVLPQEVAGLLVADPAGAVIPSARTEANTDTLIANAATAQTFVPSGTQRTKRFSDERVGFDVSSYYEGDALDVRFELDNDGTSNNDLIVWAIEVSGVKWTAGERI</sequence>
<gene>
    <name evidence="1" type="ORF">S01H1_14948</name>
</gene>
<dbReference type="EMBL" id="BARS01007796">
    <property type="protein sequence ID" value="GAF69435.1"/>
    <property type="molecule type" value="Genomic_DNA"/>
</dbReference>
<accession>X0T053</accession>
<proteinExistence type="predicted"/>
<evidence type="ECO:0000313" key="1">
    <source>
        <dbReference type="EMBL" id="GAF69435.1"/>
    </source>
</evidence>
<reference evidence="1" key="1">
    <citation type="journal article" date="2014" name="Front. Microbiol.">
        <title>High frequency of phylogenetically diverse reductive dehalogenase-homologous genes in deep subseafloor sedimentary metagenomes.</title>
        <authorList>
            <person name="Kawai M."/>
            <person name="Futagami T."/>
            <person name="Toyoda A."/>
            <person name="Takaki Y."/>
            <person name="Nishi S."/>
            <person name="Hori S."/>
            <person name="Arai W."/>
            <person name="Tsubouchi T."/>
            <person name="Morono Y."/>
            <person name="Uchiyama I."/>
            <person name="Ito T."/>
            <person name="Fujiyama A."/>
            <person name="Inagaki F."/>
            <person name="Takami H."/>
        </authorList>
    </citation>
    <scope>NUCLEOTIDE SEQUENCE</scope>
    <source>
        <strain evidence="1">Expedition CK06-06</strain>
    </source>
</reference>
<comment type="caution">
    <text evidence="1">The sequence shown here is derived from an EMBL/GenBank/DDBJ whole genome shotgun (WGS) entry which is preliminary data.</text>
</comment>
<feature type="non-terminal residue" evidence="1">
    <location>
        <position position="1"/>
    </location>
</feature>
<organism evidence="1">
    <name type="scientific">marine sediment metagenome</name>
    <dbReference type="NCBI Taxonomy" id="412755"/>
    <lineage>
        <taxon>unclassified sequences</taxon>
        <taxon>metagenomes</taxon>
        <taxon>ecological metagenomes</taxon>
    </lineage>
</organism>
<dbReference type="AlphaFoldDB" id="X0T053"/>
<protein>
    <submittedName>
        <fullName evidence="1">Uncharacterized protein</fullName>
    </submittedName>
</protein>